<feature type="region of interest" description="Disordered" evidence="1">
    <location>
        <begin position="291"/>
        <end position="326"/>
    </location>
</feature>
<evidence type="ECO:0000313" key="3">
    <source>
        <dbReference type="Proteomes" id="UP001295684"/>
    </source>
</evidence>
<reference evidence="2" key="1">
    <citation type="submission" date="2023-07" db="EMBL/GenBank/DDBJ databases">
        <authorList>
            <consortium name="AG Swart"/>
            <person name="Singh M."/>
            <person name="Singh A."/>
            <person name="Seah K."/>
            <person name="Emmerich C."/>
        </authorList>
    </citation>
    <scope>NUCLEOTIDE SEQUENCE</scope>
    <source>
        <strain evidence="2">DP1</strain>
    </source>
</reference>
<proteinExistence type="predicted"/>
<dbReference type="AlphaFoldDB" id="A0AAD1UMR4"/>
<evidence type="ECO:0000313" key="2">
    <source>
        <dbReference type="EMBL" id="CAI2371582.1"/>
    </source>
</evidence>
<gene>
    <name evidence="2" type="ORF">ECRASSUSDP1_LOCUS12906</name>
</gene>
<organism evidence="2 3">
    <name type="scientific">Euplotes crassus</name>
    <dbReference type="NCBI Taxonomy" id="5936"/>
    <lineage>
        <taxon>Eukaryota</taxon>
        <taxon>Sar</taxon>
        <taxon>Alveolata</taxon>
        <taxon>Ciliophora</taxon>
        <taxon>Intramacronucleata</taxon>
        <taxon>Spirotrichea</taxon>
        <taxon>Hypotrichia</taxon>
        <taxon>Euplotida</taxon>
        <taxon>Euplotidae</taxon>
        <taxon>Moneuplotes</taxon>
    </lineage>
</organism>
<accession>A0AAD1UMR4</accession>
<evidence type="ECO:0000256" key="1">
    <source>
        <dbReference type="SAM" id="MobiDB-lite"/>
    </source>
</evidence>
<dbReference type="Proteomes" id="UP001295684">
    <property type="component" value="Unassembled WGS sequence"/>
</dbReference>
<keyword evidence="3" id="KW-1185">Reference proteome</keyword>
<protein>
    <submittedName>
        <fullName evidence="2">Uncharacterized protein</fullName>
    </submittedName>
</protein>
<comment type="caution">
    <text evidence="2">The sequence shown here is derived from an EMBL/GenBank/DDBJ whole genome shotgun (WGS) entry which is preliminary data.</text>
</comment>
<dbReference type="EMBL" id="CAMPGE010012826">
    <property type="protein sequence ID" value="CAI2371582.1"/>
    <property type="molecule type" value="Genomic_DNA"/>
</dbReference>
<name>A0AAD1UMR4_EUPCR</name>
<sequence>MEEDHKLFEVAIPGLDTPLPMEFYFGEDFQYKQDFIQTLSTNGAFIVRDQADITPLTFQIACADNRLYLDHSENRFIRRKTLKVPVLDTEFFTEIGYNLSRLTNVSPKDIAMLYPGDLDPIIYSEKFLNGTIYSISWLKESLLRKRLQNKSKYKIVDHTYSCNERLKGNSEHFNEAEALFCIKNALWECQRLRCQRNLDSLSLHCSGRSHKDIERFLRRILFQKRDNFKGCQGPFIKLEFKGCIERFLEPYGLLICSLEHSKLLYPTQTQTRDDITERLDFRLPNIPKNRCPSDNSLQMEEISESSEESQSRSSIATLNKRDRYPDESSVNLASIVDLDSIDDD</sequence>